<evidence type="ECO:0000256" key="1">
    <source>
        <dbReference type="ARBA" id="ARBA00004173"/>
    </source>
</evidence>
<dbReference type="SUPFAM" id="SSF55811">
    <property type="entry name" value="Nudix"/>
    <property type="match status" value="1"/>
</dbReference>
<evidence type="ECO:0000313" key="10">
    <source>
        <dbReference type="EMBL" id="EKG10921.1"/>
    </source>
</evidence>
<dbReference type="eggNOG" id="KOG4548">
    <property type="taxonomic scope" value="Eukaryota"/>
</dbReference>
<dbReference type="InParanoid" id="K2QLZ7"/>
<feature type="compositionally biased region" description="Low complexity" evidence="8">
    <location>
        <begin position="14"/>
        <end position="25"/>
    </location>
</feature>
<comment type="similarity">
    <text evidence="2">Belongs to the mitochondrion-specific ribosomal protein mL46 family.</text>
</comment>
<reference evidence="10 11" key="1">
    <citation type="journal article" date="2012" name="BMC Genomics">
        <title>Tools to kill: Genome of one of the most destructive plant pathogenic fungi Macrophomina phaseolina.</title>
        <authorList>
            <person name="Islam M.S."/>
            <person name="Haque M.S."/>
            <person name="Islam M.M."/>
            <person name="Emdad E.M."/>
            <person name="Halim A."/>
            <person name="Hossen Q.M.M."/>
            <person name="Hossain M.Z."/>
            <person name="Ahmed B."/>
            <person name="Rahim S."/>
            <person name="Rahman M.S."/>
            <person name="Alam M.M."/>
            <person name="Hou S."/>
            <person name="Wan X."/>
            <person name="Saito J.A."/>
            <person name="Alam M."/>
        </authorList>
    </citation>
    <scope>NUCLEOTIDE SEQUENCE [LARGE SCALE GENOMIC DNA]</scope>
    <source>
        <strain evidence="10 11">MS6</strain>
    </source>
</reference>
<keyword evidence="5" id="KW-0496">Mitochondrion</keyword>
<keyword evidence="3" id="KW-0809">Transit peptide</keyword>
<name>K2QLZ7_MACPH</name>
<accession>K2QLZ7</accession>
<dbReference type="PANTHER" id="PTHR13124:SF12">
    <property type="entry name" value="LARGE RIBOSOMAL SUBUNIT PROTEIN ML46"/>
    <property type="match status" value="1"/>
</dbReference>
<dbReference type="EMBL" id="AHHD01000500">
    <property type="protein sequence ID" value="EKG10921.1"/>
    <property type="molecule type" value="Genomic_DNA"/>
</dbReference>
<comment type="caution">
    <text evidence="10">The sequence shown here is derived from an EMBL/GenBank/DDBJ whole genome shotgun (WGS) entry which is preliminary data.</text>
</comment>
<comment type="subcellular location">
    <subcellularLocation>
        <location evidence="1">Mitochondrion</location>
    </subcellularLocation>
</comment>
<evidence type="ECO:0000256" key="4">
    <source>
        <dbReference type="ARBA" id="ARBA00022980"/>
    </source>
</evidence>
<feature type="domain" description="Large ribosomal subunit protein mL46 N-terminal" evidence="9">
    <location>
        <begin position="93"/>
        <end position="227"/>
    </location>
</feature>
<dbReference type="InterPro" id="IPR021757">
    <property type="entry name" value="Ribosomal_mL46_N"/>
</dbReference>
<evidence type="ECO:0000259" key="9">
    <source>
        <dbReference type="Pfam" id="PF11788"/>
    </source>
</evidence>
<feature type="region of interest" description="Disordered" evidence="8">
    <location>
        <begin position="1"/>
        <end position="37"/>
    </location>
</feature>
<protein>
    <recommendedName>
        <fullName evidence="7">Large ribosomal subunit protein mL46</fullName>
    </recommendedName>
</protein>
<dbReference type="FunCoup" id="K2QLZ7">
    <property type="interactions" value="423"/>
</dbReference>
<dbReference type="STRING" id="1126212.K2QLZ7"/>
<dbReference type="FunFam" id="3.90.79.10:FF:000018">
    <property type="entry name" value="39S ribosomal protein L46, mitochondrial"/>
    <property type="match status" value="1"/>
</dbReference>
<dbReference type="Pfam" id="PF11788">
    <property type="entry name" value="MRP-L46"/>
    <property type="match status" value="1"/>
</dbReference>
<dbReference type="InterPro" id="IPR015797">
    <property type="entry name" value="NUDIX_hydrolase-like_dom_sf"/>
</dbReference>
<evidence type="ECO:0000313" key="11">
    <source>
        <dbReference type="Proteomes" id="UP000007129"/>
    </source>
</evidence>
<evidence type="ECO:0000256" key="6">
    <source>
        <dbReference type="ARBA" id="ARBA00023274"/>
    </source>
</evidence>
<evidence type="ECO:0000256" key="5">
    <source>
        <dbReference type="ARBA" id="ARBA00023128"/>
    </source>
</evidence>
<dbReference type="CDD" id="cd04661">
    <property type="entry name" value="NUDIX_MRP_L46"/>
    <property type="match status" value="1"/>
</dbReference>
<dbReference type="PANTHER" id="PTHR13124">
    <property type="entry name" value="39S RIBOSOMAL PROTEIN L46, MITOCHONDRIAL PRECURSOR-RELATED"/>
    <property type="match status" value="1"/>
</dbReference>
<dbReference type="GO" id="GO:0005762">
    <property type="term" value="C:mitochondrial large ribosomal subunit"/>
    <property type="evidence" value="ECO:0007669"/>
    <property type="project" value="TreeGrafter"/>
</dbReference>
<dbReference type="HOGENOM" id="CLU_040204_1_1_1"/>
<evidence type="ECO:0000256" key="7">
    <source>
        <dbReference type="ARBA" id="ARBA00035190"/>
    </source>
</evidence>
<dbReference type="GO" id="GO:0005743">
    <property type="term" value="C:mitochondrial inner membrane"/>
    <property type="evidence" value="ECO:0007669"/>
    <property type="project" value="UniProtKB-ARBA"/>
</dbReference>
<dbReference type="GO" id="GO:0003735">
    <property type="term" value="F:structural constituent of ribosome"/>
    <property type="evidence" value="ECO:0007669"/>
    <property type="project" value="InterPro"/>
</dbReference>
<dbReference type="InterPro" id="IPR040008">
    <property type="entry name" value="Ribosomal_mL46"/>
</dbReference>
<evidence type="ECO:0000256" key="2">
    <source>
        <dbReference type="ARBA" id="ARBA00009070"/>
    </source>
</evidence>
<keyword evidence="6" id="KW-0687">Ribonucleoprotein</keyword>
<evidence type="ECO:0000256" key="3">
    <source>
        <dbReference type="ARBA" id="ARBA00022946"/>
    </source>
</evidence>
<organism evidence="10 11">
    <name type="scientific">Macrophomina phaseolina (strain MS6)</name>
    <name type="common">Charcoal rot fungus</name>
    <dbReference type="NCBI Taxonomy" id="1126212"/>
    <lineage>
        <taxon>Eukaryota</taxon>
        <taxon>Fungi</taxon>
        <taxon>Dikarya</taxon>
        <taxon>Ascomycota</taxon>
        <taxon>Pezizomycotina</taxon>
        <taxon>Dothideomycetes</taxon>
        <taxon>Dothideomycetes incertae sedis</taxon>
        <taxon>Botryosphaeriales</taxon>
        <taxon>Botryosphaeriaceae</taxon>
        <taxon>Macrophomina</taxon>
    </lineage>
</organism>
<dbReference type="VEuPathDB" id="FungiDB:MPH_11924"/>
<dbReference type="Proteomes" id="UP000007129">
    <property type="component" value="Unassembled WGS sequence"/>
</dbReference>
<gene>
    <name evidence="10" type="ORF">MPH_11924</name>
</gene>
<evidence type="ECO:0000256" key="8">
    <source>
        <dbReference type="SAM" id="MobiDB-lite"/>
    </source>
</evidence>
<dbReference type="OrthoDB" id="414075at2759"/>
<sequence length="369" mass="41488">MSLRRAQVFGYGTSSRPSQRQSLSPYGEMNAGQRSARQLASKSAKDSICISCRESISRRRFASAAAAAAVQGSSAASSHIPPVSQAAAPQQAYQLRAGVVLSRPPILTRDLHPFEKAYFLYQRRLNERLALPFTRYFYYKKGTTADLEWKRKQKQRLTAARDIGVYRAHGKEGWNDELLVGAQESEPDHQREALLKDAESTGIENVAEGAKKVEPAERPMSRVTEADKNNDQKSLNRMLQRTLYLLVKDPSGRWQFPQDRLVGRENLHNAAERVLVQAGGINMNTWVVGNHPIGHYQFNFPKTIQNAEKGTEELGEKIFFMKARIMAGQANLAENKHGLTDFKWLAKEEIEPVVTPGYWSAVQDMLTAR</sequence>
<proteinExistence type="inferred from homology"/>
<dbReference type="Gene3D" id="3.90.79.10">
    <property type="entry name" value="Nucleoside Triphosphate Pyrophosphohydrolase"/>
    <property type="match status" value="1"/>
</dbReference>
<dbReference type="InterPro" id="IPR033650">
    <property type="entry name" value="Ribosomal_mL46_NUDIX"/>
</dbReference>
<dbReference type="AlphaFoldDB" id="K2QLZ7"/>
<keyword evidence="4" id="KW-0689">Ribosomal protein</keyword>